<gene>
    <name evidence="1" type="ORF">DFQ11_10951</name>
</gene>
<dbReference type="AlphaFoldDB" id="A0A2V4XFU6"/>
<dbReference type="EMBL" id="QJTD01000009">
    <property type="protein sequence ID" value="PYE79664.1"/>
    <property type="molecule type" value="Genomic_DNA"/>
</dbReference>
<keyword evidence="2" id="KW-1185">Reference proteome</keyword>
<dbReference type="PROSITE" id="PS51257">
    <property type="entry name" value="PROKAR_LIPOPROTEIN"/>
    <property type="match status" value="1"/>
</dbReference>
<name>A0A2V4XFU6_9FLAO</name>
<evidence type="ECO:0000313" key="1">
    <source>
        <dbReference type="EMBL" id="PYE79664.1"/>
    </source>
</evidence>
<accession>A0A2V4XFU6</accession>
<organism evidence="1 2">
    <name type="scientific">Winogradskyella epiphytica</name>
    <dbReference type="NCBI Taxonomy" id="262005"/>
    <lineage>
        <taxon>Bacteria</taxon>
        <taxon>Pseudomonadati</taxon>
        <taxon>Bacteroidota</taxon>
        <taxon>Flavobacteriia</taxon>
        <taxon>Flavobacteriales</taxon>
        <taxon>Flavobacteriaceae</taxon>
        <taxon>Winogradskyella</taxon>
    </lineage>
</organism>
<sequence length="238" mass="26801">MKIGKLSLLIILGIVLFISCSKEEDDLISQNCEANCTEIVGKVMTNNGSTPIPNLKISLVWNHNPNSGPNLIRKKASTKTDDEGNYSLKFYLRDDELDNGFHRLYHDEIENSEFLAPNLNGITALFNLNRDTLLLQNHNVVKKAFVNLTLLNLDDIQGSNKFWTNFEYPSPSGFSQSIDGAIRSWTNDFESNQLLEIAGNQPVVIEIVRKINDITTRENDTIFVDAGTTLNYTVDFNN</sequence>
<evidence type="ECO:0000313" key="2">
    <source>
        <dbReference type="Proteomes" id="UP000248054"/>
    </source>
</evidence>
<dbReference type="RefSeq" id="WP_110476480.1">
    <property type="nucleotide sequence ID" value="NZ_BMWQ01000010.1"/>
</dbReference>
<dbReference type="OrthoDB" id="1342421at2"/>
<protein>
    <submittedName>
        <fullName evidence="1">Uncharacterized protein</fullName>
    </submittedName>
</protein>
<dbReference type="Proteomes" id="UP000248054">
    <property type="component" value="Unassembled WGS sequence"/>
</dbReference>
<comment type="caution">
    <text evidence="1">The sequence shown here is derived from an EMBL/GenBank/DDBJ whole genome shotgun (WGS) entry which is preliminary data.</text>
</comment>
<reference evidence="1 2" key="1">
    <citation type="submission" date="2018-06" db="EMBL/GenBank/DDBJ databases">
        <title>Genomic Encyclopedia of Type Strains, Phase III (KMG-III): the genomes of soil and plant-associated and newly described type strains.</title>
        <authorList>
            <person name="Whitman W."/>
        </authorList>
    </citation>
    <scope>NUCLEOTIDE SEQUENCE [LARGE SCALE GENOMIC DNA]</scope>
    <source>
        <strain evidence="1 2">CECT 7945</strain>
    </source>
</reference>
<proteinExistence type="predicted"/>